<evidence type="ECO:0000313" key="5">
    <source>
        <dbReference type="Proteomes" id="UP001224926"/>
    </source>
</evidence>
<evidence type="ECO:0000259" key="3">
    <source>
        <dbReference type="Pfam" id="PF23994"/>
    </source>
</evidence>
<dbReference type="RefSeq" id="WP_049965024.1">
    <property type="nucleotide sequence ID" value="NZ_CP101873.1"/>
</dbReference>
<organism evidence="4 5">
    <name type="scientific">Natrinema thermotolerans</name>
    <dbReference type="NCBI Taxonomy" id="121872"/>
    <lineage>
        <taxon>Archaea</taxon>
        <taxon>Methanobacteriati</taxon>
        <taxon>Methanobacteriota</taxon>
        <taxon>Stenosarchaea group</taxon>
        <taxon>Halobacteria</taxon>
        <taxon>Halobacteriales</taxon>
        <taxon>Natrialbaceae</taxon>
        <taxon>Natrinema</taxon>
    </lineage>
</organism>
<dbReference type="InterPro" id="IPR055736">
    <property type="entry name" value="DUF7312"/>
</dbReference>
<evidence type="ECO:0000256" key="2">
    <source>
        <dbReference type="SAM" id="Phobius"/>
    </source>
</evidence>
<proteinExistence type="predicted"/>
<name>A0AAF0PDX6_9EURY</name>
<feature type="compositionally biased region" description="Basic and acidic residues" evidence="1">
    <location>
        <begin position="40"/>
        <end position="54"/>
    </location>
</feature>
<feature type="region of interest" description="Disordered" evidence="1">
    <location>
        <begin position="1"/>
        <end position="94"/>
    </location>
</feature>
<sequence>MADEPSGTRDDADDDRTERSVTGPDATRTDSGEGWGVADRSGDADRDDSVRDERVDDDDRIPLDLSDSSDDAADVDDDEEYAPEPNETPIEPGEPELESALFVLLGAIAMVLVLVRLVMIPLG</sequence>
<dbReference type="AlphaFoldDB" id="A0AAF0PDX6"/>
<keyword evidence="5" id="KW-1185">Reference proteome</keyword>
<keyword evidence="2" id="KW-0812">Transmembrane</keyword>
<gene>
    <name evidence="4" type="ORF">NP511_07440</name>
</gene>
<evidence type="ECO:0000256" key="1">
    <source>
        <dbReference type="SAM" id="MobiDB-lite"/>
    </source>
</evidence>
<dbReference type="EMBL" id="CP101873">
    <property type="protein sequence ID" value="WMT09462.1"/>
    <property type="molecule type" value="Genomic_DNA"/>
</dbReference>
<feature type="transmembrane region" description="Helical" evidence="2">
    <location>
        <begin position="99"/>
        <end position="119"/>
    </location>
</feature>
<reference evidence="4 5" key="1">
    <citation type="submission" date="2022-07" db="EMBL/GenBank/DDBJ databases">
        <title>Two temperate virus in Haloterrigena jeotgali A29.</title>
        <authorList>
            <person name="Deng X."/>
        </authorList>
    </citation>
    <scope>NUCLEOTIDE SEQUENCE [LARGE SCALE GENOMIC DNA]</scope>
    <source>
        <strain evidence="4 5">A29</strain>
    </source>
</reference>
<dbReference type="Proteomes" id="UP001224926">
    <property type="component" value="Chromosome"/>
</dbReference>
<feature type="domain" description="DUF7312" evidence="3">
    <location>
        <begin position="57"/>
        <end position="117"/>
    </location>
</feature>
<feature type="compositionally biased region" description="Acidic residues" evidence="1">
    <location>
        <begin position="67"/>
        <end position="82"/>
    </location>
</feature>
<feature type="compositionally biased region" description="Basic and acidic residues" evidence="1">
    <location>
        <begin position="1"/>
        <end position="10"/>
    </location>
</feature>
<accession>A0AAF0PDX6</accession>
<dbReference type="GeneID" id="39861449"/>
<protein>
    <recommendedName>
        <fullName evidence="3">DUF7312 domain-containing protein</fullName>
    </recommendedName>
</protein>
<dbReference type="GeneID" id="84213762"/>
<keyword evidence="2" id="KW-1133">Transmembrane helix</keyword>
<dbReference type="Pfam" id="PF23994">
    <property type="entry name" value="DUF7312"/>
    <property type="match status" value="1"/>
</dbReference>
<keyword evidence="2" id="KW-0472">Membrane</keyword>
<evidence type="ECO:0000313" key="4">
    <source>
        <dbReference type="EMBL" id="WMT09462.1"/>
    </source>
</evidence>